<dbReference type="EMBL" id="JAUEPO010000001">
    <property type="protein sequence ID" value="KAK3336169.1"/>
    <property type="molecule type" value="Genomic_DNA"/>
</dbReference>
<dbReference type="AlphaFoldDB" id="A0AAE0MM63"/>
<feature type="transmembrane region" description="Helical" evidence="6">
    <location>
        <begin position="185"/>
        <end position="209"/>
    </location>
</feature>
<dbReference type="Pfam" id="PF04479">
    <property type="entry name" value="RTA1"/>
    <property type="match status" value="1"/>
</dbReference>
<dbReference type="GO" id="GO:0000324">
    <property type="term" value="C:fungal-type vacuole"/>
    <property type="evidence" value="ECO:0007669"/>
    <property type="project" value="TreeGrafter"/>
</dbReference>
<feature type="transmembrane region" description="Helical" evidence="6">
    <location>
        <begin position="43"/>
        <end position="68"/>
    </location>
</feature>
<feature type="compositionally biased region" description="Basic and acidic residues" evidence="5">
    <location>
        <begin position="328"/>
        <end position="339"/>
    </location>
</feature>
<name>A0AAE0MM63_9PEZI</name>
<dbReference type="GO" id="GO:0005886">
    <property type="term" value="C:plasma membrane"/>
    <property type="evidence" value="ECO:0007669"/>
    <property type="project" value="TreeGrafter"/>
</dbReference>
<dbReference type="PANTHER" id="PTHR31465:SF7">
    <property type="entry name" value="SPHINGOID LONG-CHAIN BASE TRANSPORTER RSB1"/>
    <property type="match status" value="1"/>
</dbReference>
<feature type="region of interest" description="Disordered" evidence="5">
    <location>
        <begin position="315"/>
        <end position="346"/>
    </location>
</feature>
<sequence>MSNSTATIPPPPPGYHGWFLYCRDNPDDPFCMDNVRSYYLYRIWLPANAVLMALFGLSLISFVITYAVTRRGLGFTVAFVLGIICEILGYAGRILSWKNQWADTGFLIQITCLTIGPAFMAAGIYLCLRRIVYTFGPENSRIAPEMYTRFFIPCDVISLVLQAVGGAMASIASQNNKSVDLGDNIMIAGLAFQVATLLAFMVCAADFGLNVRRRVRKFGGDAALDQHEAVRRVRNSWRFKGLLAAMALATICIFWRSVYRVAELSRGWDGPLMRRQDLFVGFEGVMIIIACLALNVFHPSVCFREIMEGAGGIGSKRKAVVSSGSSRSGERTPEGKSEPISDADPA</sequence>
<dbReference type="InterPro" id="IPR007568">
    <property type="entry name" value="RTA1"/>
</dbReference>
<dbReference type="Proteomes" id="UP001286456">
    <property type="component" value="Unassembled WGS sequence"/>
</dbReference>
<evidence type="ECO:0000256" key="6">
    <source>
        <dbReference type="SAM" id="Phobius"/>
    </source>
</evidence>
<dbReference type="PANTHER" id="PTHR31465">
    <property type="entry name" value="PROTEIN RTA1-RELATED"/>
    <property type="match status" value="1"/>
</dbReference>
<evidence type="ECO:0000256" key="3">
    <source>
        <dbReference type="ARBA" id="ARBA00022989"/>
    </source>
</evidence>
<comment type="caution">
    <text evidence="7">The sequence shown here is derived from an EMBL/GenBank/DDBJ whole genome shotgun (WGS) entry which is preliminary data.</text>
</comment>
<keyword evidence="4 6" id="KW-0472">Membrane</keyword>
<evidence type="ECO:0000313" key="8">
    <source>
        <dbReference type="Proteomes" id="UP001286456"/>
    </source>
</evidence>
<feature type="transmembrane region" description="Helical" evidence="6">
    <location>
        <begin position="149"/>
        <end position="173"/>
    </location>
</feature>
<evidence type="ECO:0000256" key="1">
    <source>
        <dbReference type="ARBA" id="ARBA00004141"/>
    </source>
</evidence>
<evidence type="ECO:0000256" key="5">
    <source>
        <dbReference type="SAM" id="MobiDB-lite"/>
    </source>
</evidence>
<organism evidence="7 8">
    <name type="scientific">Cercophora scortea</name>
    <dbReference type="NCBI Taxonomy" id="314031"/>
    <lineage>
        <taxon>Eukaryota</taxon>
        <taxon>Fungi</taxon>
        <taxon>Dikarya</taxon>
        <taxon>Ascomycota</taxon>
        <taxon>Pezizomycotina</taxon>
        <taxon>Sordariomycetes</taxon>
        <taxon>Sordariomycetidae</taxon>
        <taxon>Sordariales</taxon>
        <taxon>Lasiosphaeriaceae</taxon>
        <taxon>Cercophora</taxon>
    </lineage>
</organism>
<proteinExistence type="predicted"/>
<comment type="subcellular location">
    <subcellularLocation>
        <location evidence="1">Membrane</location>
        <topology evidence="1">Multi-pass membrane protein</topology>
    </subcellularLocation>
</comment>
<gene>
    <name evidence="7" type="ORF">B0T19DRAFT_395951</name>
</gene>
<reference evidence="7" key="1">
    <citation type="journal article" date="2023" name="Mol. Phylogenet. Evol.">
        <title>Genome-scale phylogeny and comparative genomics of the fungal order Sordariales.</title>
        <authorList>
            <person name="Hensen N."/>
            <person name="Bonometti L."/>
            <person name="Westerberg I."/>
            <person name="Brannstrom I.O."/>
            <person name="Guillou S."/>
            <person name="Cros-Aarteil S."/>
            <person name="Calhoun S."/>
            <person name="Haridas S."/>
            <person name="Kuo A."/>
            <person name="Mondo S."/>
            <person name="Pangilinan J."/>
            <person name="Riley R."/>
            <person name="LaButti K."/>
            <person name="Andreopoulos B."/>
            <person name="Lipzen A."/>
            <person name="Chen C."/>
            <person name="Yan M."/>
            <person name="Daum C."/>
            <person name="Ng V."/>
            <person name="Clum A."/>
            <person name="Steindorff A."/>
            <person name="Ohm R.A."/>
            <person name="Martin F."/>
            <person name="Silar P."/>
            <person name="Natvig D.O."/>
            <person name="Lalanne C."/>
            <person name="Gautier V."/>
            <person name="Ament-Velasquez S.L."/>
            <person name="Kruys A."/>
            <person name="Hutchinson M.I."/>
            <person name="Powell A.J."/>
            <person name="Barry K."/>
            <person name="Miller A.N."/>
            <person name="Grigoriev I.V."/>
            <person name="Debuchy R."/>
            <person name="Gladieux P."/>
            <person name="Hiltunen Thoren M."/>
            <person name="Johannesson H."/>
        </authorList>
    </citation>
    <scope>NUCLEOTIDE SEQUENCE</scope>
    <source>
        <strain evidence="7">SMH4131-1</strain>
    </source>
</reference>
<evidence type="ECO:0000256" key="4">
    <source>
        <dbReference type="ARBA" id="ARBA00023136"/>
    </source>
</evidence>
<evidence type="ECO:0000256" key="2">
    <source>
        <dbReference type="ARBA" id="ARBA00022692"/>
    </source>
</evidence>
<protein>
    <submittedName>
        <fullName evidence="7">RTA1 like protein-domain-containing protein</fullName>
    </submittedName>
</protein>
<keyword evidence="8" id="KW-1185">Reference proteome</keyword>
<feature type="transmembrane region" description="Helical" evidence="6">
    <location>
        <begin position="75"/>
        <end position="94"/>
    </location>
</feature>
<feature type="transmembrane region" description="Helical" evidence="6">
    <location>
        <begin position="278"/>
        <end position="297"/>
    </location>
</feature>
<feature type="transmembrane region" description="Helical" evidence="6">
    <location>
        <begin position="106"/>
        <end position="128"/>
    </location>
</feature>
<evidence type="ECO:0000313" key="7">
    <source>
        <dbReference type="EMBL" id="KAK3336169.1"/>
    </source>
</evidence>
<feature type="transmembrane region" description="Helical" evidence="6">
    <location>
        <begin position="241"/>
        <end position="258"/>
    </location>
</feature>
<keyword evidence="3 6" id="KW-1133">Transmembrane helix</keyword>
<reference evidence="7" key="2">
    <citation type="submission" date="2023-06" db="EMBL/GenBank/DDBJ databases">
        <authorList>
            <consortium name="Lawrence Berkeley National Laboratory"/>
            <person name="Haridas S."/>
            <person name="Hensen N."/>
            <person name="Bonometti L."/>
            <person name="Westerberg I."/>
            <person name="Brannstrom I.O."/>
            <person name="Guillou S."/>
            <person name="Cros-Aarteil S."/>
            <person name="Calhoun S."/>
            <person name="Kuo A."/>
            <person name="Mondo S."/>
            <person name="Pangilinan J."/>
            <person name="Riley R."/>
            <person name="Labutti K."/>
            <person name="Andreopoulos B."/>
            <person name="Lipzen A."/>
            <person name="Chen C."/>
            <person name="Yanf M."/>
            <person name="Daum C."/>
            <person name="Ng V."/>
            <person name="Clum A."/>
            <person name="Steindorff A."/>
            <person name="Ohm R."/>
            <person name="Martin F."/>
            <person name="Silar P."/>
            <person name="Natvig D."/>
            <person name="Lalanne C."/>
            <person name="Gautier V."/>
            <person name="Ament-Velasquez S.L."/>
            <person name="Kruys A."/>
            <person name="Hutchinson M.I."/>
            <person name="Powell A.J."/>
            <person name="Barry K."/>
            <person name="Miller A.N."/>
            <person name="Grigoriev I.V."/>
            <person name="Debuchy R."/>
            <person name="Gladieux P."/>
            <person name="Thoren M.H."/>
            <person name="Johannesson H."/>
        </authorList>
    </citation>
    <scope>NUCLEOTIDE SEQUENCE</scope>
    <source>
        <strain evidence="7">SMH4131-1</strain>
    </source>
</reference>
<accession>A0AAE0MM63</accession>
<keyword evidence="2 6" id="KW-0812">Transmembrane</keyword>